<keyword evidence="2" id="KW-0813">Transport</keyword>
<dbReference type="AlphaFoldDB" id="A0A4R9JS40"/>
<proteinExistence type="predicted"/>
<evidence type="ECO:0000313" key="10">
    <source>
        <dbReference type="Proteomes" id="UP000297609"/>
    </source>
</evidence>
<dbReference type="GO" id="GO:0005524">
    <property type="term" value="F:ATP binding"/>
    <property type="evidence" value="ECO:0007669"/>
    <property type="project" value="UniProtKB-KW"/>
</dbReference>
<dbReference type="InterPro" id="IPR036640">
    <property type="entry name" value="ABC1_TM_sf"/>
</dbReference>
<dbReference type="Gene3D" id="3.40.50.300">
    <property type="entry name" value="P-loop containing nucleotide triphosphate hydrolases"/>
    <property type="match status" value="1"/>
</dbReference>
<feature type="transmembrane region" description="Helical" evidence="6">
    <location>
        <begin position="150"/>
        <end position="168"/>
    </location>
</feature>
<dbReference type="SUPFAM" id="SSF52540">
    <property type="entry name" value="P-loop containing nucleoside triphosphate hydrolases"/>
    <property type="match status" value="1"/>
</dbReference>
<dbReference type="PROSITE" id="PS50893">
    <property type="entry name" value="ABC_TRANSPORTER_2"/>
    <property type="match status" value="1"/>
</dbReference>
<dbReference type="RefSeq" id="WP_135619372.1">
    <property type="nucleotide sequence ID" value="NZ_RQGG01000028.1"/>
</dbReference>
<dbReference type="EMBL" id="RQGG01000028">
    <property type="protein sequence ID" value="TGL53108.1"/>
    <property type="molecule type" value="Genomic_DNA"/>
</dbReference>
<protein>
    <submittedName>
        <fullName evidence="9">ABC transporter ATP-binding protein/permease</fullName>
    </submittedName>
</protein>
<dbReference type="PANTHER" id="PTHR11384">
    <property type="entry name" value="ATP-BINDING CASSETTE, SUB-FAMILY D MEMBER"/>
    <property type="match status" value="1"/>
</dbReference>
<dbReference type="GO" id="GO:0016887">
    <property type="term" value="F:ATP hydrolysis activity"/>
    <property type="evidence" value="ECO:0007669"/>
    <property type="project" value="InterPro"/>
</dbReference>
<gene>
    <name evidence="9" type="ORF">EHQ59_09210</name>
</gene>
<feature type="transmembrane region" description="Helical" evidence="6">
    <location>
        <begin position="266"/>
        <end position="283"/>
    </location>
</feature>
<dbReference type="InterPro" id="IPR027417">
    <property type="entry name" value="P-loop_NTPase"/>
</dbReference>
<evidence type="ECO:0000259" key="8">
    <source>
        <dbReference type="PROSITE" id="PS50929"/>
    </source>
</evidence>
<sequence>MSNEVPKQSISKHLIKIIIQLIQSKQGPAAIRYGIFLLLLVITFNGFNVLNSFVGRDFISSIEQKNESGFYKYALLYGLVFLISAGIGAIYRFLEERLGILWREQLTWRLTNSYLSEKTYHSILNQKGIENPDQRITDDVKAFTTTTLSFILLFLGGVFSAISFAGVLWTINPILFLVAILYASIGTISTIYLGKELIRLNYNQLDLEANYRSDLLHIKQHAESIALTHRELRMSVRLKSKLKKLVTNFRKLISVNLRLSLFTNSYNYFIQIIPMLLIAPSYMRGEIEFGVITQAGLAFTTLLNAFSLIVTQFQSISAFSAVVKRLQTLDTAMVLSEELMKEKSKTNFLSNEIKFENFSIYANDKSRYIIENLNLSIKQKERWLVTSVDEATKLSFFRALAGISNHEEGKLLRPNRDKILFLPEQPYLPPGRLRNVIVPAFLGNSVSDSQVMKELKNFGLDTLVKRLGGLSALKEWDDELSLAEKFKISTIRIQYAKPKFVVLDRPTSSVGKFEISKILKKFYSLGITTIVLAKGEETALEYDYQLNLSHFGKWTVTTLNPFREESDVSITK</sequence>
<name>A0A4R9JS40_9LEPT</name>
<organism evidence="9 10">
    <name type="scientific">Leptospira kemamanensis</name>
    <dbReference type="NCBI Taxonomy" id="2484942"/>
    <lineage>
        <taxon>Bacteria</taxon>
        <taxon>Pseudomonadati</taxon>
        <taxon>Spirochaetota</taxon>
        <taxon>Spirochaetia</taxon>
        <taxon>Leptospirales</taxon>
        <taxon>Leptospiraceae</taxon>
        <taxon>Leptospira</taxon>
    </lineage>
</organism>
<reference evidence="9" key="1">
    <citation type="journal article" date="2019" name="PLoS Negl. Trop. Dis.">
        <title>Revisiting the worldwide diversity of Leptospira species in the environment.</title>
        <authorList>
            <person name="Vincent A.T."/>
            <person name="Schiettekatte O."/>
            <person name="Bourhy P."/>
            <person name="Veyrier F.J."/>
            <person name="Picardeau M."/>
        </authorList>
    </citation>
    <scope>NUCLEOTIDE SEQUENCE [LARGE SCALE GENOMIC DNA]</scope>
    <source>
        <strain evidence="9">201702454</strain>
    </source>
</reference>
<accession>A0A4R9JS40</accession>
<dbReference type="Gene3D" id="1.20.1560.10">
    <property type="entry name" value="ABC transporter type 1, transmembrane domain"/>
    <property type="match status" value="1"/>
</dbReference>
<evidence type="ECO:0000256" key="1">
    <source>
        <dbReference type="ARBA" id="ARBA00004651"/>
    </source>
</evidence>
<keyword evidence="9" id="KW-0547">Nucleotide-binding</keyword>
<dbReference type="InterPro" id="IPR003439">
    <property type="entry name" value="ABC_transporter-like_ATP-bd"/>
</dbReference>
<feature type="transmembrane region" description="Helical" evidence="6">
    <location>
        <begin position="174"/>
        <end position="194"/>
    </location>
</feature>
<feature type="transmembrane region" description="Helical" evidence="6">
    <location>
        <begin position="74"/>
        <end position="94"/>
    </location>
</feature>
<dbReference type="Proteomes" id="UP000297609">
    <property type="component" value="Unassembled WGS sequence"/>
</dbReference>
<comment type="subcellular location">
    <subcellularLocation>
        <location evidence="1">Cell membrane</location>
        <topology evidence="1">Multi-pass membrane protein</topology>
    </subcellularLocation>
</comment>
<feature type="transmembrane region" description="Helical" evidence="6">
    <location>
        <begin position="33"/>
        <end position="54"/>
    </location>
</feature>
<evidence type="ECO:0000313" key="9">
    <source>
        <dbReference type="EMBL" id="TGL53108.1"/>
    </source>
</evidence>
<keyword evidence="3 6" id="KW-0812">Transmembrane</keyword>
<evidence type="ECO:0000256" key="4">
    <source>
        <dbReference type="ARBA" id="ARBA00022989"/>
    </source>
</evidence>
<keyword evidence="10" id="KW-1185">Reference proteome</keyword>
<dbReference type="Pfam" id="PF06472">
    <property type="entry name" value="ABC_membrane_2"/>
    <property type="match status" value="1"/>
</dbReference>
<comment type="caution">
    <text evidence="9">The sequence shown here is derived from an EMBL/GenBank/DDBJ whole genome shotgun (WGS) entry which is preliminary data.</text>
</comment>
<dbReference type="PANTHER" id="PTHR11384:SF59">
    <property type="entry name" value="LYSOSOMAL COBALAMIN TRANSPORTER ABCD4"/>
    <property type="match status" value="1"/>
</dbReference>
<evidence type="ECO:0000256" key="6">
    <source>
        <dbReference type="SAM" id="Phobius"/>
    </source>
</evidence>
<dbReference type="GO" id="GO:0140359">
    <property type="term" value="F:ABC-type transporter activity"/>
    <property type="evidence" value="ECO:0007669"/>
    <property type="project" value="InterPro"/>
</dbReference>
<dbReference type="InterPro" id="IPR050835">
    <property type="entry name" value="ABC_transporter_sub-D"/>
</dbReference>
<dbReference type="PROSITE" id="PS50929">
    <property type="entry name" value="ABC_TM1F"/>
    <property type="match status" value="1"/>
</dbReference>
<keyword evidence="5 6" id="KW-0472">Membrane</keyword>
<feature type="domain" description="ABC transmembrane type-1" evidence="8">
    <location>
        <begin position="35"/>
        <end position="318"/>
    </location>
</feature>
<dbReference type="SUPFAM" id="SSF90123">
    <property type="entry name" value="ABC transporter transmembrane region"/>
    <property type="match status" value="1"/>
</dbReference>
<keyword evidence="4 6" id="KW-1133">Transmembrane helix</keyword>
<evidence type="ECO:0000259" key="7">
    <source>
        <dbReference type="PROSITE" id="PS50893"/>
    </source>
</evidence>
<feature type="domain" description="ABC transporter" evidence="7">
    <location>
        <begin position="353"/>
        <end position="570"/>
    </location>
</feature>
<evidence type="ECO:0000256" key="5">
    <source>
        <dbReference type="ARBA" id="ARBA00023136"/>
    </source>
</evidence>
<feature type="transmembrane region" description="Helical" evidence="6">
    <location>
        <begin position="289"/>
        <end position="310"/>
    </location>
</feature>
<dbReference type="InterPro" id="IPR011527">
    <property type="entry name" value="ABC1_TM_dom"/>
</dbReference>
<dbReference type="OrthoDB" id="9810134at2"/>
<evidence type="ECO:0000256" key="3">
    <source>
        <dbReference type="ARBA" id="ARBA00022692"/>
    </source>
</evidence>
<evidence type="ECO:0000256" key="2">
    <source>
        <dbReference type="ARBA" id="ARBA00022448"/>
    </source>
</evidence>
<keyword evidence="9" id="KW-0067">ATP-binding</keyword>
<dbReference type="GO" id="GO:0005886">
    <property type="term" value="C:plasma membrane"/>
    <property type="evidence" value="ECO:0007669"/>
    <property type="project" value="UniProtKB-SubCell"/>
</dbReference>